<proteinExistence type="predicted"/>
<dbReference type="Proteomes" id="UP001295469">
    <property type="component" value="Chromosome C04"/>
</dbReference>
<evidence type="ECO:0000313" key="2">
    <source>
        <dbReference type="EMBL" id="CDY72478.1"/>
    </source>
</evidence>
<dbReference type="EMBL" id="LK051290">
    <property type="protein sequence ID" value="CDY72478.1"/>
    <property type="molecule type" value="Genomic_DNA"/>
</dbReference>
<reference evidence="2" key="2">
    <citation type="submission" date="2014-06" db="EMBL/GenBank/DDBJ databases">
        <authorList>
            <person name="Genoscope - CEA"/>
        </authorList>
    </citation>
    <scope>NUCLEOTIDE SEQUENCE</scope>
</reference>
<accession>A0A078JXU1</accession>
<dbReference type="Gramene" id="CDY72478">
    <property type="protein sequence ID" value="CDY72478"/>
    <property type="gene ID" value="GSBRNA2T00030042001"/>
</dbReference>
<dbReference type="STRING" id="3708.A0A078JXU1"/>
<reference evidence="1" key="3">
    <citation type="submission" date="2021-01" db="EMBL/GenBank/DDBJ databases">
        <authorList>
            <consortium name="Genoscope - CEA"/>
            <person name="William W."/>
        </authorList>
    </citation>
    <scope>NUCLEOTIDE SEQUENCE</scope>
</reference>
<reference evidence="2" key="1">
    <citation type="journal article" date="2014" name="Science">
        <title>Plant genetics. Early allopolyploid evolution in the post-Neolithic Brassica napus oilseed genome.</title>
        <authorList>
            <person name="Chalhoub B."/>
            <person name="Denoeud F."/>
            <person name="Liu S."/>
            <person name="Parkin I.A."/>
            <person name="Tang H."/>
            <person name="Wang X."/>
            <person name="Chiquet J."/>
            <person name="Belcram H."/>
            <person name="Tong C."/>
            <person name="Samans B."/>
            <person name="Correa M."/>
            <person name="Da Silva C."/>
            <person name="Just J."/>
            <person name="Falentin C."/>
            <person name="Koh C.S."/>
            <person name="Le Clainche I."/>
            <person name="Bernard M."/>
            <person name="Bento P."/>
            <person name="Noel B."/>
            <person name="Labadie K."/>
            <person name="Alberti A."/>
            <person name="Charles M."/>
            <person name="Arnaud D."/>
            <person name="Guo H."/>
            <person name="Daviaud C."/>
            <person name="Alamery S."/>
            <person name="Jabbari K."/>
            <person name="Zhao M."/>
            <person name="Edger P.P."/>
            <person name="Chelaifa H."/>
            <person name="Tack D."/>
            <person name="Lassalle G."/>
            <person name="Mestiri I."/>
            <person name="Schnel N."/>
            <person name="Le Paslier M.C."/>
            <person name="Fan G."/>
            <person name="Renault V."/>
            <person name="Bayer P.E."/>
            <person name="Golicz A.A."/>
            <person name="Manoli S."/>
            <person name="Lee T.H."/>
            <person name="Thi V.H."/>
            <person name="Chalabi S."/>
            <person name="Hu Q."/>
            <person name="Fan C."/>
            <person name="Tollenaere R."/>
            <person name="Lu Y."/>
            <person name="Battail C."/>
            <person name="Shen J."/>
            <person name="Sidebottom C.H."/>
            <person name="Wang X."/>
            <person name="Canaguier A."/>
            <person name="Chauveau A."/>
            <person name="Berard A."/>
            <person name="Deniot G."/>
            <person name="Guan M."/>
            <person name="Liu Z."/>
            <person name="Sun F."/>
            <person name="Lim Y.P."/>
            <person name="Lyons E."/>
            <person name="Town C.D."/>
            <person name="Bancroft I."/>
            <person name="Wang X."/>
            <person name="Meng J."/>
            <person name="Ma J."/>
            <person name="Pires J.C."/>
            <person name="King G.J."/>
            <person name="Brunel D."/>
            <person name="Delourme R."/>
            <person name="Renard M."/>
            <person name="Aury J.M."/>
            <person name="Adams K.L."/>
            <person name="Batley J."/>
            <person name="Snowdon R.J."/>
            <person name="Tost J."/>
            <person name="Edwards D."/>
            <person name="Zhou Y."/>
            <person name="Hua W."/>
            <person name="Sharpe A.G."/>
            <person name="Paterson A.H."/>
            <person name="Guan C."/>
            <person name="Wincker P."/>
        </authorList>
    </citation>
    <scope>NUCLEOTIDE SEQUENCE [LARGE SCALE GENOMIC DNA]</scope>
</reference>
<gene>
    <name evidence="2" type="primary">BnaUnng05150D</name>
    <name evidence="1" type="ORF">DARMORV10_C04P29540.1</name>
    <name evidence="2" type="ORF">GSBRNA2T00030042001</name>
</gene>
<dbReference type="EMBL" id="HG994368">
    <property type="protein sequence ID" value="CAF1841297.1"/>
    <property type="molecule type" value="Genomic_DNA"/>
</dbReference>
<evidence type="ECO:0000313" key="1">
    <source>
        <dbReference type="EMBL" id="CAF1841297.1"/>
    </source>
</evidence>
<organism evidence="2">
    <name type="scientific">Brassica napus</name>
    <name type="common">Rape</name>
    <dbReference type="NCBI Taxonomy" id="3708"/>
    <lineage>
        <taxon>Eukaryota</taxon>
        <taxon>Viridiplantae</taxon>
        <taxon>Streptophyta</taxon>
        <taxon>Embryophyta</taxon>
        <taxon>Tracheophyta</taxon>
        <taxon>Spermatophyta</taxon>
        <taxon>Magnoliopsida</taxon>
        <taxon>eudicotyledons</taxon>
        <taxon>Gunneridae</taxon>
        <taxon>Pentapetalae</taxon>
        <taxon>rosids</taxon>
        <taxon>malvids</taxon>
        <taxon>Brassicales</taxon>
        <taxon>Brassicaceae</taxon>
        <taxon>Brassiceae</taxon>
        <taxon>Brassica</taxon>
    </lineage>
</organism>
<dbReference type="PaxDb" id="3708-A0A078JXU1"/>
<sequence>MTALPIIAHPSSPASFFHSGSPSATQAPVGILSFSPLPPLGESFYLAVTTPSPEVPFAQLFNSNSKYGPVFNYEFQFLPTSSW</sequence>
<dbReference type="AlphaFoldDB" id="A0A078JXU1"/>
<name>A0A078JXU1_BRANA</name>
<protein>
    <submittedName>
        <fullName evidence="1">(rape) hypothetical protein</fullName>
    </submittedName>
    <submittedName>
        <fullName evidence="2">BnaUnng05150D protein</fullName>
    </submittedName>
</protein>